<feature type="region of interest" description="Disordered" evidence="1">
    <location>
        <begin position="25"/>
        <end position="45"/>
    </location>
</feature>
<proteinExistence type="predicted"/>
<accession>A0A2H3AZ98</accession>
<dbReference type="AlphaFoldDB" id="A0A2H3AZ98"/>
<name>A0A2H3AZ98_9AGAR</name>
<evidence type="ECO:0000313" key="3">
    <source>
        <dbReference type="Proteomes" id="UP000218334"/>
    </source>
</evidence>
<organism evidence="2 3">
    <name type="scientific">Armillaria solidipes</name>
    <dbReference type="NCBI Taxonomy" id="1076256"/>
    <lineage>
        <taxon>Eukaryota</taxon>
        <taxon>Fungi</taxon>
        <taxon>Dikarya</taxon>
        <taxon>Basidiomycota</taxon>
        <taxon>Agaricomycotina</taxon>
        <taxon>Agaricomycetes</taxon>
        <taxon>Agaricomycetidae</taxon>
        <taxon>Agaricales</taxon>
        <taxon>Marasmiineae</taxon>
        <taxon>Physalacriaceae</taxon>
        <taxon>Armillaria</taxon>
    </lineage>
</organism>
<reference evidence="3" key="1">
    <citation type="journal article" date="2017" name="Nat. Ecol. Evol.">
        <title>Genome expansion and lineage-specific genetic innovations in the forest pathogenic fungi Armillaria.</title>
        <authorList>
            <person name="Sipos G."/>
            <person name="Prasanna A.N."/>
            <person name="Walter M.C."/>
            <person name="O'Connor E."/>
            <person name="Balint B."/>
            <person name="Krizsan K."/>
            <person name="Kiss B."/>
            <person name="Hess J."/>
            <person name="Varga T."/>
            <person name="Slot J."/>
            <person name="Riley R."/>
            <person name="Boka B."/>
            <person name="Rigling D."/>
            <person name="Barry K."/>
            <person name="Lee J."/>
            <person name="Mihaltcheva S."/>
            <person name="LaButti K."/>
            <person name="Lipzen A."/>
            <person name="Waldron R."/>
            <person name="Moloney N.M."/>
            <person name="Sperisen C."/>
            <person name="Kredics L."/>
            <person name="Vagvoelgyi C."/>
            <person name="Patrignani A."/>
            <person name="Fitzpatrick D."/>
            <person name="Nagy I."/>
            <person name="Doyle S."/>
            <person name="Anderson J.B."/>
            <person name="Grigoriev I.V."/>
            <person name="Gueldener U."/>
            <person name="Muensterkoetter M."/>
            <person name="Nagy L.G."/>
        </authorList>
    </citation>
    <scope>NUCLEOTIDE SEQUENCE [LARGE SCALE GENOMIC DNA]</scope>
    <source>
        <strain evidence="3">28-4</strain>
    </source>
</reference>
<keyword evidence="3" id="KW-1185">Reference proteome</keyword>
<dbReference type="Proteomes" id="UP000218334">
    <property type="component" value="Unassembled WGS sequence"/>
</dbReference>
<feature type="compositionally biased region" description="Polar residues" evidence="1">
    <location>
        <begin position="60"/>
        <end position="76"/>
    </location>
</feature>
<feature type="region of interest" description="Disordered" evidence="1">
    <location>
        <begin position="60"/>
        <end position="79"/>
    </location>
</feature>
<gene>
    <name evidence="2" type="ORF">ARMSODRAFT_981005</name>
</gene>
<feature type="compositionally biased region" description="Basic and acidic residues" evidence="1">
    <location>
        <begin position="26"/>
        <end position="42"/>
    </location>
</feature>
<protein>
    <submittedName>
        <fullName evidence="2">Uncharacterized protein</fullName>
    </submittedName>
</protein>
<evidence type="ECO:0000313" key="2">
    <source>
        <dbReference type="EMBL" id="PBK62014.1"/>
    </source>
</evidence>
<dbReference type="EMBL" id="KZ293470">
    <property type="protein sequence ID" value="PBK62014.1"/>
    <property type="molecule type" value="Genomic_DNA"/>
</dbReference>
<sequence>MPEFQGHTFHGHQSSWTGVFISSATSRRDHADPKPEKKRLNDADDDETILLKPYWKRAISKSQGSEATTNPYQEKNLQAGIEGTRPEKWRVIRLVHRFCRAIKDKVGPGAKIGRRANEVVNILGEFIRRYCEMQIPQNEPAKRPSKRETWI</sequence>
<evidence type="ECO:0000256" key="1">
    <source>
        <dbReference type="SAM" id="MobiDB-lite"/>
    </source>
</evidence>